<feature type="domain" description="Beta-Casp" evidence="3">
    <location>
        <begin position="254"/>
        <end position="380"/>
    </location>
</feature>
<dbReference type="Gene3D" id="3.60.15.10">
    <property type="entry name" value="Ribonuclease Z/Hydroxyacylglutathione hydrolase-like"/>
    <property type="match status" value="1"/>
</dbReference>
<dbReference type="InterPro" id="IPR001279">
    <property type="entry name" value="Metallo-B-lactamas"/>
</dbReference>
<sequence length="466" mass="52535">MKIQFVGGARTVTGSLHLLHINGKKILLECGLFQGRRKDTYEKNKNFHFDPKEIDVMILSHAHIDHSGNIPNLVSKGFDGLIYATAATVDLCQIMLRDSAHLQEKDIEWVNKKRAKKGEPPAEPLYTLDDVEQAMKHFVGVQYNKTIELFDGVTFSFRDAGHILGSAGIHLEIKENSNKKFSLGFSGDIGRPDSPVIKSPDILRDLDTLIMESTYGNRLHSPVEEVEEELAQTINKIVNDNGKVIIPAFAVGRTQTVVYVLHKLFDQVRIPEIPIYVDSPLAADATNVFRSHPECLDRETYRIFLQNGEDPFGFSRLKYIKKVEESKELNDKPGPMIIISASGMAEGGRILHHLANNIENPKNLILFVGYAAEQTLARKIMDGEKKVNIFGEEYQVKAKVKTMDYFSAHADQNELLDYLRLNPTNKLKNIFLVHGEEDQALPFMQKLLTKGYKNVEFPASGSIYEI</sequence>
<dbReference type="GO" id="GO:0004521">
    <property type="term" value="F:RNA endonuclease activity"/>
    <property type="evidence" value="ECO:0007669"/>
    <property type="project" value="TreeGrafter"/>
</dbReference>
<dbReference type="EMBL" id="DSVI01000025">
    <property type="protein sequence ID" value="HGT49059.1"/>
    <property type="molecule type" value="Genomic_DNA"/>
</dbReference>
<dbReference type="Pfam" id="PF16661">
    <property type="entry name" value="Lactamase_B_6"/>
    <property type="match status" value="1"/>
</dbReference>
<protein>
    <submittedName>
        <fullName evidence="4">MBL fold metallo-hydrolase</fullName>
    </submittedName>
</protein>
<reference evidence="4" key="1">
    <citation type="journal article" date="2020" name="mSystems">
        <title>Genome- and Community-Level Interaction Insights into Carbon Utilization and Element Cycling Functions of Hydrothermarchaeota in Hydrothermal Sediment.</title>
        <authorList>
            <person name="Zhou Z."/>
            <person name="Liu Y."/>
            <person name="Xu W."/>
            <person name="Pan J."/>
            <person name="Luo Z.H."/>
            <person name="Li M."/>
        </authorList>
    </citation>
    <scope>NUCLEOTIDE SEQUENCE [LARGE SCALE GENOMIC DNA]</scope>
    <source>
        <strain evidence="4">SpSt-500</strain>
    </source>
</reference>
<dbReference type="InterPro" id="IPR036866">
    <property type="entry name" value="RibonucZ/Hydroxyglut_hydro"/>
</dbReference>
<dbReference type="SMART" id="SM00849">
    <property type="entry name" value="Lactamase_B"/>
    <property type="match status" value="1"/>
</dbReference>
<accession>A0A832G884</accession>
<dbReference type="SMART" id="SM01027">
    <property type="entry name" value="Beta-Casp"/>
    <property type="match status" value="1"/>
</dbReference>
<dbReference type="PANTHER" id="PTHR11203">
    <property type="entry name" value="CLEAVAGE AND POLYADENYLATION SPECIFICITY FACTOR FAMILY MEMBER"/>
    <property type="match status" value="1"/>
</dbReference>
<dbReference type="Pfam" id="PF07521">
    <property type="entry name" value="RMMBL"/>
    <property type="match status" value="1"/>
</dbReference>
<dbReference type="GO" id="GO:0016787">
    <property type="term" value="F:hydrolase activity"/>
    <property type="evidence" value="ECO:0007669"/>
    <property type="project" value="UniProtKB-KW"/>
</dbReference>
<proteinExistence type="predicted"/>
<dbReference type="Pfam" id="PF10996">
    <property type="entry name" value="Beta-Casp"/>
    <property type="match status" value="1"/>
</dbReference>
<dbReference type="InterPro" id="IPR050698">
    <property type="entry name" value="MBL"/>
</dbReference>
<evidence type="ECO:0000313" key="4">
    <source>
        <dbReference type="EMBL" id="HGT49059.1"/>
    </source>
</evidence>
<dbReference type="PANTHER" id="PTHR11203:SF37">
    <property type="entry name" value="INTEGRATOR COMPLEX SUBUNIT 11"/>
    <property type="match status" value="1"/>
</dbReference>
<dbReference type="InterPro" id="IPR022712">
    <property type="entry name" value="Beta_Casp"/>
</dbReference>
<evidence type="ECO:0000259" key="2">
    <source>
        <dbReference type="SMART" id="SM00849"/>
    </source>
</evidence>
<keyword evidence="1 4" id="KW-0378">Hydrolase</keyword>
<evidence type="ECO:0000259" key="3">
    <source>
        <dbReference type="SMART" id="SM01027"/>
    </source>
</evidence>
<evidence type="ECO:0000256" key="1">
    <source>
        <dbReference type="ARBA" id="ARBA00022801"/>
    </source>
</evidence>
<name>A0A832G884_9BACT</name>
<comment type="caution">
    <text evidence="4">The sequence shown here is derived from an EMBL/GenBank/DDBJ whole genome shotgun (WGS) entry which is preliminary data.</text>
</comment>
<dbReference type="SUPFAM" id="SSF56281">
    <property type="entry name" value="Metallo-hydrolase/oxidoreductase"/>
    <property type="match status" value="1"/>
</dbReference>
<dbReference type="AlphaFoldDB" id="A0A832G884"/>
<dbReference type="Gene3D" id="3.40.50.10890">
    <property type="match status" value="1"/>
</dbReference>
<organism evidence="4">
    <name type="scientific">Ignavibacterium album</name>
    <dbReference type="NCBI Taxonomy" id="591197"/>
    <lineage>
        <taxon>Bacteria</taxon>
        <taxon>Pseudomonadati</taxon>
        <taxon>Ignavibacteriota</taxon>
        <taxon>Ignavibacteria</taxon>
        <taxon>Ignavibacteriales</taxon>
        <taxon>Ignavibacteriaceae</taxon>
        <taxon>Ignavibacterium</taxon>
    </lineage>
</organism>
<feature type="domain" description="Metallo-beta-lactamase" evidence="2">
    <location>
        <begin position="13"/>
        <end position="249"/>
    </location>
</feature>
<gene>
    <name evidence="4" type="ORF">ENS56_13565</name>
</gene>
<dbReference type="InterPro" id="IPR011108">
    <property type="entry name" value="RMMBL"/>
</dbReference>
<dbReference type="CDD" id="cd16295">
    <property type="entry name" value="TTHA0252-CPSF-like_MBL-fold"/>
    <property type="match status" value="1"/>
</dbReference>